<accession>A0A838BAZ8</accession>
<evidence type="ECO:0000313" key="2">
    <source>
        <dbReference type="EMBL" id="MBA1143625.1"/>
    </source>
</evidence>
<dbReference type="AlphaFoldDB" id="A0A838BAZ8"/>
<dbReference type="RefSeq" id="WP_181060639.1">
    <property type="nucleotide sequence ID" value="NZ_JACDTY010000015.1"/>
</dbReference>
<evidence type="ECO:0000313" key="3">
    <source>
        <dbReference type="Proteomes" id="UP000558284"/>
    </source>
</evidence>
<reference evidence="2 3" key="1">
    <citation type="submission" date="2020-07" db="EMBL/GenBank/DDBJ databases">
        <title>Definition of the novel symbiovar canariense within Mesorhizobium novociceri, a new species of genus Mesorhizobium nodulating Cicer canariense in the Caldera de Taburiente National Park (La Palma, Canary Islands).</title>
        <authorList>
            <person name="Leon-Barrios M."/>
            <person name="Perez-Yepez J."/>
            <person name="Flores-Felix J.D."/>
            <person name="Ramirez-Baena M.H."/>
            <person name="Pulido-Suarez L."/>
            <person name="Igual J.M."/>
            <person name="Velazquez E."/>
            <person name="Peix A."/>
        </authorList>
    </citation>
    <scope>NUCLEOTIDE SEQUENCE [LARGE SCALE GENOMIC DNA]</scope>
    <source>
        <strain evidence="2 3">CCANP35</strain>
    </source>
</reference>
<dbReference type="EMBL" id="JACDTY010000015">
    <property type="protein sequence ID" value="MBA1143625.1"/>
    <property type="molecule type" value="Genomic_DNA"/>
</dbReference>
<keyword evidence="3" id="KW-1185">Reference proteome</keyword>
<feature type="chain" id="PRO_5032984315" evidence="1">
    <location>
        <begin position="29"/>
        <end position="123"/>
    </location>
</feature>
<name>A0A838BAZ8_9HYPH</name>
<evidence type="ECO:0000256" key="1">
    <source>
        <dbReference type="SAM" id="SignalP"/>
    </source>
</evidence>
<keyword evidence="1" id="KW-0732">Signal</keyword>
<sequence>MLSNSGRTRLAALVLAAASLGFAAPAMAWSRHHDRVYADSFGNLVIDSAAGYKRIIVGEGKLAKKLSDYTSAGQPEAEPEVLYEDEADHVSRRGCYQPPVFVKGRSYMYGLSDGEMPNLSPCR</sequence>
<organism evidence="2 3">
    <name type="scientific">Mesorhizobium neociceri</name>
    <dbReference type="NCBI Taxonomy" id="1307853"/>
    <lineage>
        <taxon>Bacteria</taxon>
        <taxon>Pseudomonadati</taxon>
        <taxon>Pseudomonadota</taxon>
        <taxon>Alphaproteobacteria</taxon>
        <taxon>Hyphomicrobiales</taxon>
        <taxon>Phyllobacteriaceae</taxon>
        <taxon>Mesorhizobium</taxon>
    </lineage>
</organism>
<protein>
    <submittedName>
        <fullName evidence="2">Uncharacterized protein</fullName>
    </submittedName>
</protein>
<feature type="signal peptide" evidence="1">
    <location>
        <begin position="1"/>
        <end position="28"/>
    </location>
</feature>
<dbReference type="Proteomes" id="UP000558284">
    <property type="component" value="Unassembled WGS sequence"/>
</dbReference>
<gene>
    <name evidence="2" type="ORF">H0241_25720</name>
</gene>
<comment type="caution">
    <text evidence="2">The sequence shown here is derived from an EMBL/GenBank/DDBJ whole genome shotgun (WGS) entry which is preliminary data.</text>
</comment>
<proteinExistence type="predicted"/>